<reference evidence="3" key="1">
    <citation type="journal article" date="2019" name="Int. J. Syst. Evol. Microbiol.">
        <title>The Global Catalogue of Microorganisms (GCM) 10K type strain sequencing project: providing services to taxonomists for standard genome sequencing and annotation.</title>
        <authorList>
            <consortium name="The Broad Institute Genomics Platform"/>
            <consortium name="The Broad Institute Genome Sequencing Center for Infectious Disease"/>
            <person name="Wu L."/>
            <person name="Ma J."/>
        </authorList>
    </citation>
    <scope>NUCLEOTIDE SEQUENCE [LARGE SCALE GENOMIC DNA]</scope>
    <source>
        <strain evidence="3">JCM 17925</strain>
    </source>
</reference>
<dbReference type="Proteomes" id="UP001500936">
    <property type="component" value="Unassembled WGS sequence"/>
</dbReference>
<dbReference type="EMBL" id="BAABHB010000018">
    <property type="protein sequence ID" value="GAA4419215.1"/>
    <property type="molecule type" value="Genomic_DNA"/>
</dbReference>
<dbReference type="InterPro" id="IPR027802">
    <property type="entry name" value="Multi-ubiquitin_dom"/>
</dbReference>
<comment type="caution">
    <text evidence="2">The sequence shown here is derived from an EMBL/GenBank/DDBJ whole genome shotgun (WGS) entry which is preliminary data.</text>
</comment>
<feature type="domain" description="Multi-ubiquitin" evidence="1">
    <location>
        <begin position="20"/>
        <end position="90"/>
    </location>
</feature>
<name>A0ABP8KYI1_9BACT</name>
<gene>
    <name evidence="2" type="ORF">GCM10023187_53330</name>
</gene>
<protein>
    <recommendedName>
        <fullName evidence="1">Multi-ubiquitin domain-containing protein</fullName>
    </recommendedName>
</protein>
<proteinExistence type="predicted"/>
<dbReference type="Pfam" id="PF14452">
    <property type="entry name" value="Multi_ubiq"/>
    <property type="match status" value="1"/>
</dbReference>
<evidence type="ECO:0000313" key="3">
    <source>
        <dbReference type="Proteomes" id="UP001500936"/>
    </source>
</evidence>
<evidence type="ECO:0000313" key="2">
    <source>
        <dbReference type="EMBL" id="GAA4419215.1"/>
    </source>
</evidence>
<dbReference type="RefSeq" id="WP_370469358.1">
    <property type="nucleotide sequence ID" value="NZ_BAABHB010000018.1"/>
</dbReference>
<keyword evidence="3" id="KW-1185">Reference proteome</keyword>
<accession>A0ABP8KYI1</accession>
<organism evidence="2 3">
    <name type="scientific">Nibrella viscosa</name>
    <dbReference type="NCBI Taxonomy" id="1084524"/>
    <lineage>
        <taxon>Bacteria</taxon>
        <taxon>Pseudomonadati</taxon>
        <taxon>Bacteroidota</taxon>
        <taxon>Cytophagia</taxon>
        <taxon>Cytophagales</taxon>
        <taxon>Spirosomataceae</taxon>
        <taxon>Nibrella</taxon>
    </lineage>
</organism>
<sequence length="92" mass="9988">MNASQERNEASKLPPGQQITIIVNGRQHAVTKQDISFSDLVALSNTPTGPNVTYTITYRRGQGNKPEGSLVEGETVKLKDGMIFNVTPTDKS</sequence>
<evidence type="ECO:0000259" key="1">
    <source>
        <dbReference type="Pfam" id="PF14452"/>
    </source>
</evidence>